<evidence type="ECO:0000256" key="1">
    <source>
        <dbReference type="ARBA" id="ARBA00010230"/>
    </source>
</evidence>
<evidence type="ECO:0000256" key="8">
    <source>
        <dbReference type="SAM" id="Phobius"/>
    </source>
</evidence>
<keyword evidence="8" id="KW-0812">Transmembrane</keyword>
<comment type="caution">
    <text evidence="9">The sequence shown here is derived from an EMBL/GenBank/DDBJ whole genome shotgun (WGS) entry which is preliminary data.</text>
</comment>
<comment type="similarity">
    <text evidence="1">Belongs to the UFM1 family.</text>
</comment>
<dbReference type="GO" id="GO:0005737">
    <property type="term" value="C:cytoplasm"/>
    <property type="evidence" value="ECO:0007669"/>
    <property type="project" value="TreeGrafter"/>
</dbReference>
<evidence type="ECO:0000256" key="6">
    <source>
        <dbReference type="ARBA" id="ARBA00038545"/>
    </source>
</evidence>
<dbReference type="PANTHER" id="PTHR15825">
    <property type="entry name" value="UBIQUITIN-FOLD MODIFIER 1"/>
    <property type="match status" value="1"/>
</dbReference>
<sequence length="116" mass="12393">MRDKCGLIDRVQTAVIVLFTGSALIMSKVTFKITLTSDPRLPYKVLSVPESTPFTAVLKFAAEEFKVPAATSAIITNDGIGINPAQTAGNVFLKHGSELRIIPRDRVGAGCCLTSI</sequence>
<dbReference type="GO" id="GO:1990592">
    <property type="term" value="P:protein K69-linked ufmylation"/>
    <property type="evidence" value="ECO:0007669"/>
    <property type="project" value="TreeGrafter"/>
</dbReference>
<evidence type="ECO:0000256" key="4">
    <source>
        <dbReference type="ARBA" id="ARBA00022786"/>
    </source>
</evidence>
<proteinExistence type="inferred from homology"/>
<dbReference type="AlphaFoldDB" id="A0A8T2KWK3"/>
<evidence type="ECO:0000313" key="10">
    <source>
        <dbReference type="Proteomes" id="UP000752171"/>
    </source>
</evidence>
<dbReference type="SUPFAM" id="SSF54236">
    <property type="entry name" value="Ubiquitin-like"/>
    <property type="match status" value="1"/>
</dbReference>
<dbReference type="InterPro" id="IPR029071">
    <property type="entry name" value="Ubiquitin-like_domsf"/>
</dbReference>
<feature type="transmembrane region" description="Helical" evidence="8">
    <location>
        <begin position="12"/>
        <end position="31"/>
    </location>
</feature>
<keyword evidence="4" id="KW-0833">Ubl conjugation pathway</keyword>
<accession>A0A8T2KWK3</accession>
<reference evidence="9 10" key="1">
    <citation type="submission" date="2021-07" db="EMBL/GenBank/DDBJ databases">
        <authorList>
            <person name="Imarazene B."/>
            <person name="Zahm M."/>
            <person name="Klopp C."/>
            <person name="Cabau C."/>
            <person name="Beille S."/>
            <person name="Jouanno E."/>
            <person name="Castinel A."/>
            <person name="Lluch J."/>
            <person name="Gil L."/>
            <person name="Kuchtly C."/>
            <person name="Lopez Roques C."/>
            <person name="Donnadieu C."/>
            <person name="Parrinello H."/>
            <person name="Journot L."/>
            <person name="Du K."/>
            <person name="Schartl M."/>
            <person name="Retaux S."/>
            <person name="Guiguen Y."/>
        </authorList>
    </citation>
    <scope>NUCLEOTIDE SEQUENCE [LARGE SCALE GENOMIC DNA]</scope>
    <source>
        <strain evidence="9">Pach_M1</strain>
        <tissue evidence="9">Testis</tissue>
    </source>
</reference>
<comment type="function">
    <text evidence="7">Ubiquitin-like modifier which can be covalently attached via an isopeptide bond to lysine residues of substrate proteins as a monomer or a lysine-linked polymer. The so-called ufmylation, requires the UFM1-activating E1 enzyme UBA5, the UFM1-conjugating E2 enzyme UFC1, and the UFM1-ligase E3 enzyme UFL1. Ufmylation is involved in various processes, such as ribosome recycling, response to DNA damage, transcription or reticulophagy (also called ER-phagy) induced in response to endoplasmic reticulum stress.</text>
</comment>
<evidence type="ECO:0000256" key="3">
    <source>
        <dbReference type="ARBA" id="ARBA00022499"/>
    </source>
</evidence>
<dbReference type="Proteomes" id="UP000752171">
    <property type="component" value="Unassembled WGS sequence"/>
</dbReference>
<dbReference type="InterPro" id="IPR005375">
    <property type="entry name" value="UFM1"/>
</dbReference>
<evidence type="ECO:0000313" key="9">
    <source>
        <dbReference type="EMBL" id="KAG9263683.1"/>
    </source>
</evidence>
<dbReference type="PANTHER" id="PTHR15825:SF0">
    <property type="entry name" value="UBIQUITIN-FOLD MODIFIER 1"/>
    <property type="match status" value="1"/>
</dbReference>
<dbReference type="Pfam" id="PF03671">
    <property type="entry name" value="Ufm1"/>
    <property type="match status" value="1"/>
</dbReference>
<dbReference type="GO" id="GO:0005634">
    <property type="term" value="C:nucleus"/>
    <property type="evidence" value="ECO:0007669"/>
    <property type="project" value="TreeGrafter"/>
</dbReference>
<evidence type="ECO:0000256" key="5">
    <source>
        <dbReference type="ARBA" id="ARBA00022843"/>
    </source>
</evidence>
<name>A0A8T2KWK3_ASTMX</name>
<evidence type="ECO:0000256" key="2">
    <source>
        <dbReference type="ARBA" id="ARBA00015319"/>
    </source>
</evidence>
<dbReference type="Gene3D" id="3.10.20.90">
    <property type="entry name" value="Phosphatidylinositol 3-kinase Catalytic Subunit, Chain A, domain 1"/>
    <property type="match status" value="1"/>
</dbReference>
<dbReference type="EMBL" id="JAICCE010000020">
    <property type="protein sequence ID" value="KAG9263683.1"/>
    <property type="molecule type" value="Genomic_DNA"/>
</dbReference>
<keyword evidence="8" id="KW-0472">Membrane</keyword>
<keyword evidence="8" id="KW-1133">Transmembrane helix</keyword>
<keyword evidence="5" id="KW-0832">Ubl conjugation</keyword>
<keyword evidence="3" id="KW-1017">Isopeptide bond</keyword>
<dbReference type="FunFam" id="3.10.20.90:FF:000044">
    <property type="entry name" value="Ubiquitin-fold modifier 1"/>
    <property type="match status" value="1"/>
</dbReference>
<organism evidence="9 10">
    <name type="scientific">Astyanax mexicanus</name>
    <name type="common">Blind cave fish</name>
    <name type="synonym">Astyanax fasciatus mexicanus</name>
    <dbReference type="NCBI Taxonomy" id="7994"/>
    <lineage>
        <taxon>Eukaryota</taxon>
        <taxon>Metazoa</taxon>
        <taxon>Chordata</taxon>
        <taxon>Craniata</taxon>
        <taxon>Vertebrata</taxon>
        <taxon>Euteleostomi</taxon>
        <taxon>Actinopterygii</taxon>
        <taxon>Neopterygii</taxon>
        <taxon>Teleostei</taxon>
        <taxon>Ostariophysi</taxon>
        <taxon>Characiformes</taxon>
        <taxon>Characoidei</taxon>
        <taxon>Acestrorhamphidae</taxon>
        <taxon>Acestrorhamphinae</taxon>
        <taxon>Astyanax</taxon>
    </lineage>
</organism>
<dbReference type="OrthoDB" id="284357at2759"/>
<gene>
    <name evidence="9" type="primary">UFM1</name>
    <name evidence="9" type="ORF">AMEX_G23738</name>
</gene>
<protein>
    <recommendedName>
        <fullName evidence="2">Ubiquitin-fold modifier 1</fullName>
    </recommendedName>
</protein>
<comment type="subunit">
    <text evidence="6">Interacts with UBA5. Interacts with UFC1.</text>
</comment>
<evidence type="ECO:0000256" key="7">
    <source>
        <dbReference type="ARBA" id="ARBA00045800"/>
    </source>
</evidence>
<dbReference type="CDD" id="cd01766">
    <property type="entry name" value="Ubl_UFM1"/>
    <property type="match status" value="1"/>
</dbReference>